<evidence type="ECO:0000256" key="5">
    <source>
        <dbReference type="ARBA" id="ARBA00023077"/>
    </source>
</evidence>
<evidence type="ECO:0000313" key="13">
    <source>
        <dbReference type="EMBL" id="SNT01621.1"/>
    </source>
</evidence>
<feature type="domain" description="TonB-dependent receptor-like beta-barrel" evidence="11">
    <location>
        <begin position="296"/>
        <end position="718"/>
    </location>
</feature>
<organism evidence="13 14">
    <name type="scientific">Edaphosphingomonas laterariae</name>
    <dbReference type="NCBI Taxonomy" id="861865"/>
    <lineage>
        <taxon>Bacteria</taxon>
        <taxon>Pseudomonadati</taxon>
        <taxon>Pseudomonadota</taxon>
        <taxon>Alphaproteobacteria</taxon>
        <taxon>Sphingomonadales</taxon>
        <taxon>Rhizorhabdaceae</taxon>
        <taxon>Edaphosphingomonas</taxon>
    </lineage>
</organism>
<dbReference type="InterPro" id="IPR000531">
    <property type="entry name" value="Beta-barrel_TonB"/>
</dbReference>
<evidence type="ECO:0000256" key="9">
    <source>
        <dbReference type="RuleBase" id="RU003357"/>
    </source>
</evidence>
<gene>
    <name evidence="13" type="ORF">SAMN06295912_13111</name>
</gene>
<feature type="signal peptide" evidence="10">
    <location>
        <begin position="1"/>
        <end position="24"/>
    </location>
</feature>
<evidence type="ECO:0000259" key="12">
    <source>
        <dbReference type="Pfam" id="PF07715"/>
    </source>
</evidence>
<dbReference type="Proteomes" id="UP000198281">
    <property type="component" value="Unassembled WGS sequence"/>
</dbReference>
<keyword evidence="14" id="KW-1185">Reference proteome</keyword>
<dbReference type="SUPFAM" id="SSF56935">
    <property type="entry name" value="Porins"/>
    <property type="match status" value="1"/>
</dbReference>
<evidence type="ECO:0000256" key="8">
    <source>
        <dbReference type="PROSITE-ProRule" id="PRU01360"/>
    </source>
</evidence>
<dbReference type="Pfam" id="PF00593">
    <property type="entry name" value="TonB_dep_Rec_b-barrel"/>
    <property type="match status" value="1"/>
</dbReference>
<dbReference type="CDD" id="cd01347">
    <property type="entry name" value="ligand_gated_channel"/>
    <property type="match status" value="1"/>
</dbReference>
<dbReference type="PANTHER" id="PTHR40980">
    <property type="entry name" value="PLUG DOMAIN-CONTAINING PROTEIN"/>
    <property type="match status" value="1"/>
</dbReference>
<dbReference type="OrthoDB" id="5476657at2"/>
<dbReference type="InterPro" id="IPR037066">
    <property type="entry name" value="Plug_dom_sf"/>
</dbReference>
<keyword evidence="7 8" id="KW-0998">Cell outer membrane</keyword>
<sequence length="769" mass="85053">MFSKYKLLLSGAFLLPAIVSPAYAAPVPVAPAPDAAPEAAAGSDVSAADIIVNAAIAFRNRTQDTNPVLSYDLDYFQRFEPVSVGEMLKRVPGVTFSADVLEYDGAQMRGLPPGFTNILINGRRAPGGEADRSFFVDRVPAELVERIEIVRSPTADHSSEGVAGTLNIITKDSAAFQGGFIKGGMLINEDGKVRPSGAAAYATEIGSASSFWGALNYQERRNPKKKVSDRYDGDLLFNNREIQNDTRDGSDLSANAEFATEFEGGGKLRLRGLYIDTDRDENEVSTTYVLANGDPADLGQLYKPGQSELAIDNEDDEGIETQHENIDQQTYQIAFDSEWPIGPGALGLEAAWNGYREDIATTVQVGPALDALELDERTFLNTKDDEYQGTVYYKYKGDALTLKLGVDLLDKKRDGSLLEEGEEDEPVAGALYAIKERRYDPYARLTYEPSAQLSVDAGLRYEITRRNVRTNVDGEVGLTASSKYDTEMLNPSFAVRYAPTEVDQFRASIARTVRRPDYDLIAPYRQEEEPNDDNILIGNPLLKNQSAWGVDVGYERRFGGQGILGINFFYRDISDLIDLVDTGVEDAESGLDIVTPMNVGDGKAWGVEIDFSTPLTAIGLPDTGIFANYTYLDSETTDPFTGEKRRFNNQPHHVYNFGFIQTVRSIDASFGATISGRSKALESNFDETIELSYDPDLELFVEKRIGKNFVLRGSVQNLLDRYKKEDFNKWDGDSVQEILDNRASGNLDEFEREREHSGPLFQLTVRAAF</sequence>
<dbReference type="PANTHER" id="PTHR40980:SF4">
    <property type="entry name" value="TONB-DEPENDENT RECEPTOR-LIKE BETA-BARREL DOMAIN-CONTAINING PROTEIN"/>
    <property type="match status" value="1"/>
</dbReference>
<evidence type="ECO:0000313" key="14">
    <source>
        <dbReference type="Proteomes" id="UP000198281"/>
    </source>
</evidence>
<dbReference type="RefSeq" id="WP_089220930.1">
    <property type="nucleotide sequence ID" value="NZ_FZOS01000031.1"/>
</dbReference>
<keyword evidence="13" id="KW-0675">Receptor</keyword>
<evidence type="ECO:0000256" key="6">
    <source>
        <dbReference type="ARBA" id="ARBA00023136"/>
    </source>
</evidence>
<evidence type="ECO:0000256" key="1">
    <source>
        <dbReference type="ARBA" id="ARBA00004571"/>
    </source>
</evidence>
<evidence type="ECO:0000256" key="10">
    <source>
        <dbReference type="SAM" id="SignalP"/>
    </source>
</evidence>
<keyword evidence="6 8" id="KW-0472">Membrane</keyword>
<evidence type="ECO:0000256" key="4">
    <source>
        <dbReference type="ARBA" id="ARBA00022692"/>
    </source>
</evidence>
<comment type="subcellular location">
    <subcellularLocation>
        <location evidence="1 8">Cell outer membrane</location>
        <topology evidence="1 8">Multi-pass membrane protein</topology>
    </subcellularLocation>
</comment>
<dbReference type="Gene3D" id="2.40.170.20">
    <property type="entry name" value="TonB-dependent receptor, beta-barrel domain"/>
    <property type="match status" value="1"/>
</dbReference>
<name>A0A239J6U6_9SPHN</name>
<keyword evidence="5 9" id="KW-0798">TonB box</keyword>
<keyword evidence="4 8" id="KW-0812">Transmembrane</keyword>
<dbReference type="EMBL" id="FZOS01000031">
    <property type="protein sequence ID" value="SNT01621.1"/>
    <property type="molecule type" value="Genomic_DNA"/>
</dbReference>
<keyword evidence="10" id="KW-0732">Signal</keyword>
<dbReference type="AlphaFoldDB" id="A0A239J6U6"/>
<evidence type="ECO:0000256" key="2">
    <source>
        <dbReference type="ARBA" id="ARBA00022448"/>
    </source>
</evidence>
<feature type="domain" description="TonB-dependent receptor plug" evidence="12">
    <location>
        <begin position="67"/>
        <end position="165"/>
    </location>
</feature>
<reference evidence="14" key="1">
    <citation type="submission" date="2017-06" db="EMBL/GenBank/DDBJ databases">
        <authorList>
            <person name="Varghese N."/>
            <person name="Submissions S."/>
        </authorList>
    </citation>
    <scope>NUCLEOTIDE SEQUENCE [LARGE SCALE GENOMIC DNA]</scope>
    <source>
        <strain evidence="14">LNB2</strain>
    </source>
</reference>
<comment type="similarity">
    <text evidence="8 9">Belongs to the TonB-dependent receptor family.</text>
</comment>
<accession>A0A239J6U6</accession>
<dbReference type="Gene3D" id="2.170.130.10">
    <property type="entry name" value="TonB-dependent receptor, plug domain"/>
    <property type="match status" value="1"/>
</dbReference>
<dbReference type="InterPro" id="IPR039426">
    <property type="entry name" value="TonB-dep_rcpt-like"/>
</dbReference>
<dbReference type="InterPro" id="IPR036942">
    <property type="entry name" value="Beta-barrel_TonB_sf"/>
</dbReference>
<dbReference type="GO" id="GO:0009279">
    <property type="term" value="C:cell outer membrane"/>
    <property type="evidence" value="ECO:0007669"/>
    <property type="project" value="UniProtKB-SubCell"/>
</dbReference>
<protein>
    <submittedName>
        <fullName evidence="13">Outer membrane receptor proteins, mostly Fe transport</fullName>
    </submittedName>
</protein>
<evidence type="ECO:0000259" key="11">
    <source>
        <dbReference type="Pfam" id="PF00593"/>
    </source>
</evidence>
<keyword evidence="3 8" id="KW-1134">Transmembrane beta strand</keyword>
<feature type="chain" id="PRO_5012172972" evidence="10">
    <location>
        <begin position="25"/>
        <end position="769"/>
    </location>
</feature>
<proteinExistence type="inferred from homology"/>
<dbReference type="PROSITE" id="PS52016">
    <property type="entry name" value="TONB_DEPENDENT_REC_3"/>
    <property type="match status" value="1"/>
</dbReference>
<keyword evidence="2 8" id="KW-0813">Transport</keyword>
<dbReference type="Pfam" id="PF07715">
    <property type="entry name" value="Plug"/>
    <property type="match status" value="1"/>
</dbReference>
<dbReference type="InterPro" id="IPR012910">
    <property type="entry name" value="Plug_dom"/>
</dbReference>
<evidence type="ECO:0000256" key="7">
    <source>
        <dbReference type="ARBA" id="ARBA00023237"/>
    </source>
</evidence>
<evidence type="ECO:0000256" key="3">
    <source>
        <dbReference type="ARBA" id="ARBA00022452"/>
    </source>
</evidence>